<evidence type="ECO:0000313" key="5">
    <source>
        <dbReference type="Proteomes" id="UP001218188"/>
    </source>
</evidence>
<dbReference type="Pfam" id="PF24883">
    <property type="entry name" value="NPHP3_N"/>
    <property type="match status" value="1"/>
</dbReference>
<dbReference type="Proteomes" id="UP001218188">
    <property type="component" value="Unassembled WGS sequence"/>
</dbReference>
<protein>
    <recommendedName>
        <fullName evidence="3">Nephrocystin 3-like N-terminal domain-containing protein</fullName>
    </recommendedName>
</protein>
<gene>
    <name evidence="4" type="ORF">C8F04DRAFT_1395579</name>
</gene>
<organism evidence="4 5">
    <name type="scientific">Mycena alexandri</name>
    <dbReference type="NCBI Taxonomy" id="1745969"/>
    <lineage>
        <taxon>Eukaryota</taxon>
        <taxon>Fungi</taxon>
        <taxon>Dikarya</taxon>
        <taxon>Basidiomycota</taxon>
        <taxon>Agaricomycotina</taxon>
        <taxon>Agaricomycetes</taxon>
        <taxon>Agaricomycetidae</taxon>
        <taxon>Agaricales</taxon>
        <taxon>Marasmiineae</taxon>
        <taxon>Mycenaceae</taxon>
        <taxon>Mycena</taxon>
    </lineage>
</organism>
<feature type="domain" description="Nephrocystin 3-like N-terminal" evidence="3">
    <location>
        <begin position="62"/>
        <end position="212"/>
    </location>
</feature>
<keyword evidence="1" id="KW-0677">Repeat</keyword>
<dbReference type="Gene3D" id="3.40.50.300">
    <property type="entry name" value="P-loop containing nucleotide triphosphate hydrolases"/>
    <property type="match status" value="1"/>
</dbReference>
<dbReference type="AlphaFoldDB" id="A0AAD6SUK4"/>
<dbReference type="EMBL" id="JARJCM010000058">
    <property type="protein sequence ID" value="KAJ7034351.1"/>
    <property type="molecule type" value="Genomic_DNA"/>
</dbReference>
<comment type="caution">
    <text evidence="4">The sequence shown here is derived from an EMBL/GenBank/DDBJ whole genome shotgun (WGS) entry which is preliminary data.</text>
</comment>
<sequence length="517" mass="58481">MHILHCSVTLDALYDSADSFPQPRCHPDTRTEMLAKLYNWCTGEIQPGSRDGDEDEDEDQDNSDSTHPMCWLRGPARAGKSAIMQTLCRQLQDTGRLGGAFFFKRDHPTRGNAKALFTTLAYQLAENNDRLKPIISRTVERCSSIVGREMEVQLDHLIVEPCSSLTNSPPSIFLIDGLDECQHENVQSEILRLIGNAARQYPARLRFLVASRPEAAISETIADPAFDGLLHRLNVERSFSPVQTYSENEFARIHREHRNTMGSIPTPWPSADILDSLVKKSSGYFVYASTVIKFVDDKSFRPTERLDDLLTSAPTHHSRLLTNFAGDLEGTTNPLQVIAATTVTLIAVSLELSPNSAHDLLGDLACGCLRPLDLRPSWIEWGQLVRCSPYPNSPLLCTLDEFTPVWERFNSEWSLRLLPVELHDVIQWLKAHPNPPMTLIARWEGYLVEGRNQCKQAGIEIRDNLESRWQSFKFWRPRGDPSEFELGADFDEGARSYSESEPDDDTDDHDEEMARDE</sequence>
<feature type="compositionally biased region" description="Acidic residues" evidence="2">
    <location>
        <begin position="500"/>
        <end position="517"/>
    </location>
</feature>
<dbReference type="PANTHER" id="PTHR10039">
    <property type="entry name" value="AMELOGENIN"/>
    <property type="match status" value="1"/>
</dbReference>
<name>A0AAD6SUK4_9AGAR</name>
<dbReference type="InterPro" id="IPR027417">
    <property type="entry name" value="P-loop_NTPase"/>
</dbReference>
<evidence type="ECO:0000256" key="1">
    <source>
        <dbReference type="ARBA" id="ARBA00022737"/>
    </source>
</evidence>
<proteinExistence type="predicted"/>
<feature type="region of interest" description="Disordered" evidence="2">
    <location>
        <begin position="478"/>
        <end position="517"/>
    </location>
</feature>
<evidence type="ECO:0000313" key="4">
    <source>
        <dbReference type="EMBL" id="KAJ7034351.1"/>
    </source>
</evidence>
<dbReference type="PANTHER" id="PTHR10039:SF14">
    <property type="entry name" value="NACHT DOMAIN-CONTAINING PROTEIN"/>
    <property type="match status" value="1"/>
</dbReference>
<feature type="compositionally biased region" description="Acidic residues" evidence="2">
    <location>
        <begin position="52"/>
        <end position="62"/>
    </location>
</feature>
<evidence type="ECO:0000259" key="3">
    <source>
        <dbReference type="Pfam" id="PF24883"/>
    </source>
</evidence>
<dbReference type="InterPro" id="IPR056884">
    <property type="entry name" value="NPHP3-like_N"/>
</dbReference>
<feature type="region of interest" description="Disordered" evidence="2">
    <location>
        <begin position="47"/>
        <end position="70"/>
    </location>
</feature>
<accession>A0AAD6SUK4</accession>
<reference evidence="4" key="1">
    <citation type="submission" date="2023-03" db="EMBL/GenBank/DDBJ databases">
        <title>Massive genome expansion in bonnet fungi (Mycena s.s.) driven by repeated elements and novel gene families across ecological guilds.</title>
        <authorList>
            <consortium name="Lawrence Berkeley National Laboratory"/>
            <person name="Harder C.B."/>
            <person name="Miyauchi S."/>
            <person name="Viragh M."/>
            <person name="Kuo A."/>
            <person name="Thoen E."/>
            <person name="Andreopoulos B."/>
            <person name="Lu D."/>
            <person name="Skrede I."/>
            <person name="Drula E."/>
            <person name="Henrissat B."/>
            <person name="Morin E."/>
            <person name="Kohler A."/>
            <person name="Barry K."/>
            <person name="LaButti K."/>
            <person name="Morin E."/>
            <person name="Salamov A."/>
            <person name="Lipzen A."/>
            <person name="Mereny Z."/>
            <person name="Hegedus B."/>
            <person name="Baldrian P."/>
            <person name="Stursova M."/>
            <person name="Weitz H."/>
            <person name="Taylor A."/>
            <person name="Grigoriev I.V."/>
            <person name="Nagy L.G."/>
            <person name="Martin F."/>
            <person name="Kauserud H."/>
        </authorList>
    </citation>
    <scope>NUCLEOTIDE SEQUENCE</scope>
    <source>
        <strain evidence="4">CBHHK200</strain>
    </source>
</reference>
<evidence type="ECO:0000256" key="2">
    <source>
        <dbReference type="SAM" id="MobiDB-lite"/>
    </source>
</evidence>
<keyword evidence="5" id="KW-1185">Reference proteome</keyword>
<dbReference type="SUPFAM" id="SSF52540">
    <property type="entry name" value="P-loop containing nucleoside triphosphate hydrolases"/>
    <property type="match status" value="1"/>
</dbReference>
<feature type="compositionally biased region" description="Acidic residues" evidence="2">
    <location>
        <begin position="482"/>
        <end position="491"/>
    </location>
</feature>